<dbReference type="CDD" id="cd08255">
    <property type="entry name" value="2-desacetyl-2-hydroxyethyl_bacteriochlorophyllide_like"/>
    <property type="match status" value="1"/>
</dbReference>
<dbReference type="InterPro" id="IPR036291">
    <property type="entry name" value="NAD(P)-bd_dom_sf"/>
</dbReference>
<dbReference type="SUPFAM" id="SSF51735">
    <property type="entry name" value="NAD(P)-binding Rossmann-fold domains"/>
    <property type="match status" value="1"/>
</dbReference>
<keyword evidence="5" id="KW-0560">Oxidoreductase</keyword>
<evidence type="ECO:0000256" key="4">
    <source>
        <dbReference type="ARBA" id="ARBA00022833"/>
    </source>
</evidence>
<dbReference type="GO" id="GO:0046872">
    <property type="term" value="F:metal ion binding"/>
    <property type="evidence" value="ECO:0007669"/>
    <property type="project" value="UniProtKB-KW"/>
</dbReference>
<dbReference type="AlphaFoldDB" id="A0A6B1DA77"/>
<dbReference type="Gene3D" id="3.90.180.10">
    <property type="entry name" value="Medium-chain alcohol dehydrogenases, catalytic domain"/>
    <property type="match status" value="2"/>
</dbReference>
<reference evidence="8" key="1">
    <citation type="submission" date="2019-09" db="EMBL/GenBank/DDBJ databases">
        <title>Characterisation of the sponge microbiome using genome-centric metagenomics.</title>
        <authorList>
            <person name="Engelberts J.P."/>
            <person name="Robbins S.J."/>
            <person name="De Goeij J.M."/>
            <person name="Aranda M."/>
            <person name="Bell S.C."/>
            <person name="Webster N.S."/>
        </authorList>
    </citation>
    <scope>NUCLEOTIDE SEQUENCE</scope>
    <source>
        <strain evidence="8">SB0661_bin_32</strain>
    </source>
</reference>
<dbReference type="InterPro" id="IPR011032">
    <property type="entry name" value="GroES-like_sf"/>
</dbReference>
<accession>A0A6B1DA77</accession>
<evidence type="ECO:0000256" key="1">
    <source>
        <dbReference type="ARBA" id="ARBA00001947"/>
    </source>
</evidence>
<keyword evidence="3" id="KW-0479">Metal-binding</keyword>
<evidence type="ECO:0000256" key="2">
    <source>
        <dbReference type="ARBA" id="ARBA00008072"/>
    </source>
</evidence>
<dbReference type="InterPro" id="IPR013149">
    <property type="entry name" value="ADH-like_C"/>
</dbReference>
<comment type="similarity">
    <text evidence="2">Belongs to the zinc-containing alcohol dehydrogenase family.</text>
</comment>
<proteinExistence type="inferred from homology"/>
<dbReference type="SUPFAM" id="SSF50129">
    <property type="entry name" value="GroES-like"/>
    <property type="match status" value="1"/>
</dbReference>
<dbReference type="EMBL" id="VXMH01000075">
    <property type="protein sequence ID" value="MYC96195.1"/>
    <property type="molecule type" value="Genomic_DNA"/>
</dbReference>
<evidence type="ECO:0000256" key="5">
    <source>
        <dbReference type="ARBA" id="ARBA00023002"/>
    </source>
</evidence>
<evidence type="ECO:0000313" key="8">
    <source>
        <dbReference type="EMBL" id="MYC96195.1"/>
    </source>
</evidence>
<protein>
    <submittedName>
        <fullName evidence="8">Zinc-binding alcohol dehydrogenase</fullName>
    </submittedName>
</protein>
<dbReference type="PANTHER" id="PTHR43350">
    <property type="entry name" value="NAD-DEPENDENT ALCOHOL DEHYDROGENASE"/>
    <property type="match status" value="1"/>
</dbReference>
<dbReference type="Gene3D" id="3.40.50.720">
    <property type="entry name" value="NAD(P)-binding Rossmann-like Domain"/>
    <property type="match status" value="1"/>
</dbReference>
<dbReference type="SMART" id="SM00829">
    <property type="entry name" value="PKS_ER"/>
    <property type="match status" value="1"/>
</dbReference>
<name>A0A6B1DA77_9CHLR</name>
<sequence length="416" mass="45575">MCLPSPPTAGMDSPPDCTHHKSGMHPLLSPCWKQTENDCTLDHVLRSIGAALHRKESRVTKGKRLVLTPAGQIEVEEFEVPVPAANQLLVRTSLTQVSAGSEMNGIRRRRTASPAEQASFTPEGLGYTAIGVVEEAGSEIDQVAVGDRVLCSGNHSTHWLITPELEASEVVIPQQYNVQKLPDDLTDVEVAFCVLGDVALHGVRRAQIQIGESVAVHGLGVVGLLALQLCRLVGAQPLIGVDLVEERLDLARQLGASHLVDAGSQDVAEEIRAHTQLPWRWRGALPSMLPGSGAEVQLHCTSFIGNYPTMIKAAADRGRIILVGATSGSIPIESNELFRREIVMTGSYQTGMSDTHPYWPWTRVRNQHVILDLIRRRELQTEPLVSHVVPYTEAPDLFDRMMSGHEGWLSVFFTWD</sequence>
<dbReference type="InterPro" id="IPR020843">
    <property type="entry name" value="ER"/>
</dbReference>
<evidence type="ECO:0000259" key="7">
    <source>
        <dbReference type="SMART" id="SM00829"/>
    </source>
</evidence>
<dbReference type="PANTHER" id="PTHR43350:SF19">
    <property type="entry name" value="D-GULOSIDE 3-DEHYDROGENASE"/>
    <property type="match status" value="1"/>
</dbReference>
<dbReference type="Pfam" id="PF00107">
    <property type="entry name" value="ADH_zinc_N"/>
    <property type="match status" value="1"/>
</dbReference>
<dbReference type="GO" id="GO:0016491">
    <property type="term" value="F:oxidoreductase activity"/>
    <property type="evidence" value="ECO:0007669"/>
    <property type="project" value="UniProtKB-KW"/>
</dbReference>
<evidence type="ECO:0000256" key="3">
    <source>
        <dbReference type="ARBA" id="ARBA00022723"/>
    </source>
</evidence>
<organism evidence="8">
    <name type="scientific">Caldilineaceae bacterium SB0661_bin_32</name>
    <dbReference type="NCBI Taxonomy" id="2605255"/>
    <lineage>
        <taxon>Bacteria</taxon>
        <taxon>Bacillati</taxon>
        <taxon>Chloroflexota</taxon>
        <taxon>Caldilineae</taxon>
        <taxon>Caldilineales</taxon>
        <taxon>Caldilineaceae</taxon>
    </lineage>
</organism>
<keyword evidence="4" id="KW-0862">Zinc</keyword>
<comment type="caution">
    <text evidence="8">The sequence shown here is derived from an EMBL/GenBank/DDBJ whole genome shotgun (WGS) entry which is preliminary data.</text>
</comment>
<gene>
    <name evidence="8" type="ORF">F4X14_14625</name>
</gene>
<comment type="cofactor">
    <cofactor evidence="1">
        <name>Zn(2+)</name>
        <dbReference type="ChEBI" id="CHEBI:29105"/>
    </cofactor>
</comment>
<feature type="domain" description="Enoyl reductase (ER)" evidence="7">
    <location>
        <begin position="71"/>
        <end position="405"/>
    </location>
</feature>
<evidence type="ECO:0000256" key="6">
    <source>
        <dbReference type="SAM" id="MobiDB-lite"/>
    </source>
</evidence>
<feature type="region of interest" description="Disordered" evidence="6">
    <location>
        <begin position="1"/>
        <end position="20"/>
    </location>
</feature>